<gene>
    <name evidence="2" type="ORF">SV7mr_14760</name>
</gene>
<protein>
    <submittedName>
        <fullName evidence="2">Uncharacterized protein</fullName>
    </submittedName>
</protein>
<organism evidence="2 3">
    <name type="scientific">Stieleria bergensis</name>
    <dbReference type="NCBI Taxonomy" id="2528025"/>
    <lineage>
        <taxon>Bacteria</taxon>
        <taxon>Pseudomonadati</taxon>
        <taxon>Planctomycetota</taxon>
        <taxon>Planctomycetia</taxon>
        <taxon>Pirellulales</taxon>
        <taxon>Pirellulaceae</taxon>
        <taxon>Stieleria</taxon>
    </lineage>
</organism>
<name>A0A517SS69_9BACT</name>
<feature type="region of interest" description="Disordered" evidence="1">
    <location>
        <begin position="107"/>
        <end position="141"/>
    </location>
</feature>
<keyword evidence="3" id="KW-1185">Reference proteome</keyword>
<evidence type="ECO:0000256" key="1">
    <source>
        <dbReference type="SAM" id="MobiDB-lite"/>
    </source>
</evidence>
<evidence type="ECO:0000313" key="3">
    <source>
        <dbReference type="Proteomes" id="UP000315003"/>
    </source>
</evidence>
<feature type="compositionally biased region" description="Polar residues" evidence="1">
    <location>
        <begin position="115"/>
        <end position="128"/>
    </location>
</feature>
<reference evidence="2 3" key="1">
    <citation type="submission" date="2019-02" db="EMBL/GenBank/DDBJ databases">
        <title>Deep-cultivation of Planctomycetes and their phenomic and genomic characterization uncovers novel biology.</title>
        <authorList>
            <person name="Wiegand S."/>
            <person name="Jogler M."/>
            <person name="Boedeker C."/>
            <person name="Pinto D."/>
            <person name="Vollmers J."/>
            <person name="Rivas-Marin E."/>
            <person name="Kohn T."/>
            <person name="Peeters S.H."/>
            <person name="Heuer A."/>
            <person name="Rast P."/>
            <person name="Oberbeckmann S."/>
            <person name="Bunk B."/>
            <person name="Jeske O."/>
            <person name="Meyerdierks A."/>
            <person name="Storesund J.E."/>
            <person name="Kallscheuer N."/>
            <person name="Luecker S."/>
            <person name="Lage O.M."/>
            <person name="Pohl T."/>
            <person name="Merkel B.J."/>
            <person name="Hornburger P."/>
            <person name="Mueller R.-W."/>
            <person name="Bruemmer F."/>
            <person name="Labrenz M."/>
            <person name="Spormann A.M."/>
            <person name="Op den Camp H."/>
            <person name="Overmann J."/>
            <person name="Amann R."/>
            <person name="Jetten M.S.M."/>
            <person name="Mascher T."/>
            <person name="Medema M.H."/>
            <person name="Devos D.P."/>
            <person name="Kaster A.-K."/>
            <person name="Ovreas L."/>
            <person name="Rohde M."/>
            <person name="Galperin M.Y."/>
            <person name="Jogler C."/>
        </authorList>
    </citation>
    <scope>NUCLEOTIDE SEQUENCE [LARGE SCALE GENOMIC DNA]</scope>
    <source>
        <strain evidence="2 3">SV_7m_r</strain>
    </source>
</reference>
<proteinExistence type="predicted"/>
<evidence type="ECO:0000313" key="2">
    <source>
        <dbReference type="EMBL" id="QDT58974.1"/>
    </source>
</evidence>
<dbReference type="RefSeq" id="WP_145270521.1">
    <property type="nucleotide sequence ID" value="NZ_CP036272.1"/>
</dbReference>
<dbReference type="AlphaFoldDB" id="A0A517SS69"/>
<accession>A0A517SS69</accession>
<dbReference type="OrthoDB" id="289070at2"/>
<dbReference type="Proteomes" id="UP000315003">
    <property type="component" value="Chromosome"/>
</dbReference>
<sequence>MMLPLQCHSRCHNSATEQPLTAGTAPASTASAGVKPDFEVLNVFLGSDEDSRLLLARETNAEGQSQLVLQQESRSPHVGWFAQSRITVDDAQAAALKMTLTSQLIDEAAARRNSPAEQQPTQSDQPSNGPRILPFRSSLAG</sequence>
<dbReference type="EMBL" id="CP036272">
    <property type="protein sequence ID" value="QDT58974.1"/>
    <property type="molecule type" value="Genomic_DNA"/>
</dbReference>